<keyword evidence="3" id="KW-1185">Reference proteome</keyword>
<reference evidence="2 3" key="1">
    <citation type="submission" date="2022-01" db="EMBL/GenBank/DDBJ databases">
        <title>A chromosome-scale genome assembly of the false clownfish, Amphiprion ocellaris.</title>
        <authorList>
            <person name="Ryu T."/>
        </authorList>
    </citation>
    <scope>NUCLEOTIDE SEQUENCE [LARGE SCALE GENOMIC DNA]</scope>
</reference>
<keyword evidence="1" id="KW-0812">Transmembrane</keyword>
<reference evidence="2" key="3">
    <citation type="submission" date="2025-09" db="UniProtKB">
        <authorList>
            <consortium name="Ensembl"/>
        </authorList>
    </citation>
    <scope>IDENTIFICATION</scope>
</reference>
<reference evidence="2" key="2">
    <citation type="submission" date="2025-08" db="UniProtKB">
        <authorList>
            <consortium name="Ensembl"/>
        </authorList>
    </citation>
    <scope>IDENTIFICATION</scope>
</reference>
<keyword evidence="1" id="KW-1133">Transmembrane helix</keyword>
<dbReference type="InterPro" id="IPR040350">
    <property type="entry name" value="TMEM272"/>
</dbReference>
<sequence length="180" mass="19832">MESKPRGPVLISTVVVVNVIWWMVMIAAIGLGATHLGRCNVQPNIPIYLIVLGATSILSLSVTYSRGNYQDGAGCILTSACMTFLHLFTFVWFIAGTSWVYSVYPPDYSPGTDRYCHQITYQFAFIVTTILWVTTTLMFICGCCFALVICCKTIGARRYFARSSFYGATSDVNEPTAGDV</sequence>
<keyword evidence="1" id="KW-0472">Membrane</keyword>
<feature type="transmembrane region" description="Helical" evidence="1">
    <location>
        <begin position="76"/>
        <end position="101"/>
    </location>
</feature>
<dbReference type="PANTHER" id="PTHR33444">
    <property type="entry name" value="SI:DKEY-19B23.12-RELATED"/>
    <property type="match status" value="1"/>
</dbReference>
<dbReference type="GeneTree" id="ENSGT01010000222656"/>
<name>A0AAQ5ZUX7_AMPOC</name>
<feature type="transmembrane region" description="Helical" evidence="1">
    <location>
        <begin position="45"/>
        <end position="64"/>
    </location>
</feature>
<accession>A0AAQ5ZUX7</accession>
<organism evidence="2 3">
    <name type="scientific">Amphiprion ocellaris</name>
    <name type="common">Clown anemonefish</name>
    <dbReference type="NCBI Taxonomy" id="80972"/>
    <lineage>
        <taxon>Eukaryota</taxon>
        <taxon>Metazoa</taxon>
        <taxon>Chordata</taxon>
        <taxon>Craniata</taxon>
        <taxon>Vertebrata</taxon>
        <taxon>Euteleostomi</taxon>
        <taxon>Actinopterygii</taxon>
        <taxon>Neopterygii</taxon>
        <taxon>Teleostei</taxon>
        <taxon>Neoteleostei</taxon>
        <taxon>Acanthomorphata</taxon>
        <taxon>Ovalentaria</taxon>
        <taxon>Pomacentridae</taxon>
        <taxon>Amphiprion</taxon>
    </lineage>
</organism>
<dbReference type="GeneID" id="118469944"/>
<feature type="transmembrane region" description="Helical" evidence="1">
    <location>
        <begin position="9"/>
        <end position="33"/>
    </location>
</feature>
<dbReference type="PANTHER" id="PTHR33444:SF2">
    <property type="entry name" value="MARVEL DOMAIN-CONTAINING PROTEIN"/>
    <property type="match status" value="1"/>
</dbReference>
<dbReference type="Ensembl" id="ENSAOCT00000062676.1">
    <property type="protein sequence ID" value="ENSAOCP00000067540.1"/>
    <property type="gene ID" value="ENSAOCG00000033444.1"/>
</dbReference>
<dbReference type="AlphaFoldDB" id="A0AAQ5ZUX7"/>
<protein>
    <submittedName>
        <fullName evidence="2">Uncharacterized protein</fullName>
    </submittedName>
</protein>
<dbReference type="KEGG" id="aoce:118469944"/>
<evidence type="ECO:0000313" key="3">
    <source>
        <dbReference type="Proteomes" id="UP001501940"/>
    </source>
</evidence>
<dbReference type="RefSeq" id="XP_035801751.1">
    <property type="nucleotide sequence ID" value="XM_035945858.2"/>
</dbReference>
<evidence type="ECO:0000256" key="1">
    <source>
        <dbReference type="SAM" id="Phobius"/>
    </source>
</evidence>
<dbReference type="Proteomes" id="UP001501940">
    <property type="component" value="Chromosome 15"/>
</dbReference>
<proteinExistence type="predicted"/>
<evidence type="ECO:0000313" key="2">
    <source>
        <dbReference type="Ensembl" id="ENSAOCP00000067540.1"/>
    </source>
</evidence>
<feature type="transmembrane region" description="Helical" evidence="1">
    <location>
        <begin position="121"/>
        <end position="150"/>
    </location>
</feature>